<evidence type="ECO:0000256" key="1">
    <source>
        <dbReference type="SAM" id="MobiDB-lite"/>
    </source>
</evidence>
<accession>A0AAV5A9Y1</accession>
<gene>
    <name evidence="2" type="ORF">Clacol_003934</name>
</gene>
<protein>
    <submittedName>
        <fullName evidence="2">Uncharacterized protein</fullName>
    </submittedName>
</protein>
<reference evidence="2" key="1">
    <citation type="submission" date="2021-10" db="EMBL/GenBank/DDBJ databases">
        <title>De novo Genome Assembly of Clathrus columnatus (Basidiomycota, Fungi) Using Illumina and Nanopore Sequence Data.</title>
        <authorList>
            <person name="Ogiso-Tanaka E."/>
            <person name="Itagaki H."/>
            <person name="Hosoya T."/>
            <person name="Hosaka K."/>
        </authorList>
    </citation>
    <scope>NUCLEOTIDE SEQUENCE</scope>
    <source>
        <strain evidence="2">MO-923</strain>
    </source>
</reference>
<dbReference type="AlphaFoldDB" id="A0AAV5A9Y1"/>
<organism evidence="2 3">
    <name type="scientific">Clathrus columnatus</name>
    <dbReference type="NCBI Taxonomy" id="1419009"/>
    <lineage>
        <taxon>Eukaryota</taxon>
        <taxon>Fungi</taxon>
        <taxon>Dikarya</taxon>
        <taxon>Basidiomycota</taxon>
        <taxon>Agaricomycotina</taxon>
        <taxon>Agaricomycetes</taxon>
        <taxon>Phallomycetidae</taxon>
        <taxon>Phallales</taxon>
        <taxon>Clathraceae</taxon>
        <taxon>Clathrus</taxon>
    </lineage>
</organism>
<comment type="caution">
    <text evidence="2">The sequence shown here is derived from an EMBL/GenBank/DDBJ whole genome shotgun (WGS) entry which is preliminary data.</text>
</comment>
<sequence length="116" mass="12961">MSRGILTKRQLLRLSVSEKESPIALGGLVSRFDLCRVDGPSTAGGYGRTNKVLKSIRWLNPEELATSTIVQTRTCITRYLRTESENPSPTAPSEPIDLQYPNRPTKKALHPYYQAT</sequence>
<feature type="region of interest" description="Disordered" evidence="1">
    <location>
        <begin position="81"/>
        <end position="116"/>
    </location>
</feature>
<evidence type="ECO:0000313" key="3">
    <source>
        <dbReference type="Proteomes" id="UP001050691"/>
    </source>
</evidence>
<dbReference type="EMBL" id="BPWL01000004">
    <property type="protein sequence ID" value="GJJ09710.1"/>
    <property type="molecule type" value="Genomic_DNA"/>
</dbReference>
<name>A0AAV5A9Y1_9AGAM</name>
<keyword evidence="3" id="KW-1185">Reference proteome</keyword>
<dbReference type="Proteomes" id="UP001050691">
    <property type="component" value="Unassembled WGS sequence"/>
</dbReference>
<evidence type="ECO:0000313" key="2">
    <source>
        <dbReference type="EMBL" id="GJJ09710.1"/>
    </source>
</evidence>
<proteinExistence type="predicted"/>